<dbReference type="Pfam" id="PF13196">
    <property type="entry name" value="DUF4012"/>
    <property type="match status" value="1"/>
</dbReference>
<keyword evidence="1" id="KW-1133">Transmembrane helix</keyword>
<dbReference type="RefSeq" id="WP_181656145.1">
    <property type="nucleotide sequence ID" value="NZ_JACEHE010000002.1"/>
</dbReference>
<gene>
    <name evidence="2" type="ORF">H1D24_05065</name>
</gene>
<name>A0A7W0DHJ2_9ACTN</name>
<evidence type="ECO:0000256" key="1">
    <source>
        <dbReference type="SAM" id="Phobius"/>
    </source>
</evidence>
<keyword evidence="1" id="KW-0472">Membrane</keyword>
<reference evidence="2 3" key="1">
    <citation type="submission" date="2020-07" db="EMBL/GenBank/DDBJ databases">
        <title>Streptomyces isolated from Indian soil.</title>
        <authorList>
            <person name="Mandal S."/>
            <person name="Maiti P.K."/>
        </authorList>
    </citation>
    <scope>NUCLEOTIDE SEQUENCE [LARGE SCALE GENOMIC DNA]</scope>
    <source>
        <strain evidence="2 3">PSKA28</strain>
    </source>
</reference>
<protein>
    <submittedName>
        <fullName evidence="2">DUF4012 domain-containing protein</fullName>
    </submittedName>
</protein>
<dbReference type="Proteomes" id="UP000545761">
    <property type="component" value="Unassembled WGS sequence"/>
</dbReference>
<proteinExistence type="predicted"/>
<accession>A0A7W0DHJ2</accession>
<evidence type="ECO:0000313" key="3">
    <source>
        <dbReference type="Proteomes" id="UP000545761"/>
    </source>
</evidence>
<evidence type="ECO:0000313" key="2">
    <source>
        <dbReference type="EMBL" id="MBA2945211.1"/>
    </source>
</evidence>
<sequence length="615" mass="66073">MPRSYVRPGPVQDARDLRLGGLRRPARTLLLVATGLLLAGAAWIVVTGLLARSELLAAQQDLDKLRQSFGTASAASSTAAAATRQSGLDAAMRSAAEHAARAHRLTTGPAWYPGAHLPFIGEPVRTVRGAAYAADRLTGEVLPPLVRAVPEITVDARKGGVPQILAALQGQAPAIARAAHVAAEVRSEVRELPSSTWLRAADRAHTQLSRQLDRLSTAAADASVAARALPPMLGAQGTRRYLLVFQNTAEARGTGGLPGAFAVLSADNGRLRFERFGNDTELGHTSADVNLGAEYAALYGRHAPTRVWVNSNVSPHFPHAARIWTAAWRKHSGQRVDGVIALDPSTLSLLLRATGPARLPDGTALTADNAVDLTMRASYATHEDVLARKAFFIDAARAAAARLMDAADDPRLIPAMVRAVHEAQQEGRLKLWSARQSEQRLLESRLFGGALPDTPGPFAGLIVNNAAGTKLDYYLDRRLTWTPGRCTPNDRSVTATVTLVNRAPASGLPTYVTQRLDKRPYRTRPGDNRLLVSYYASVGASLTRTTLDGRPVMLHSSVERGHPVYTFDLELPAQSSRTLVLHLREPLSDRAPVLQRQPLVIPLQATVTPGRSCQA</sequence>
<dbReference type="AlphaFoldDB" id="A0A7W0DHJ2"/>
<dbReference type="EMBL" id="JACEHE010000002">
    <property type="protein sequence ID" value="MBA2945211.1"/>
    <property type="molecule type" value="Genomic_DNA"/>
</dbReference>
<feature type="transmembrane region" description="Helical" evidence="1">
    <location>
        <begin position="28"/>
        <end position="51"/>
    </location>
</feature>
<organism evidence="2 3">
    <name type="scientific">Streptomyces himalayensis subsp. himalayensis</name>
    <dbReference type="NCBI Taxonomy" id="2756131"/>
    <lineage>
        <taxon>Bacteria</taxon>
        <taxon>Bacillati</taxon>
        <taxon>Actinomycetota</taxon>
        <taxon>Actinomycetes</taxon>
        <taxon>Kitasatosporales</taxon>
        <taxon>Streptomycetaceae</taxon>
        <taxon>Streptomyces</taxon>
        <taxon>Streptomyces himalayensis</taxon>
    </lineage>
</organism>
<dbReference type="InterPro" id="IPR025101">
    <property type="entry name" value="DUF4012"/>
</dbReference>
<comment type="caution">
    <text evidence="2">The sequence shown here is derived from an EMBL/GenBank/DDBJ whole genome shotgun (WGS) entry which is preliminary data.</text>
</comment>
<keyword evidence="1" id="KW-0812">Transmembrane</keyword>